<keyword evidence="7 12" id="KW-0573">Peptidoglycan synthesis</keyword>
<feature type="binding site" evidence="12">
    <location>
        <begin position="22"/>
        <end position="23"/>
    </location>
    <ligand>
        <name>phosphoenolpyruvate</name>
        <dbReference type="ChEBI" id="CHEBI:58702"/>
    </ligand>
</feature>
<evidence type="ECO:0000256" key="13">
    <source>
        <dbReference type="SAM" id="Coils"/>
    </source>
</evidence>
<dbReference type="GO" id="GO:0008360">
    <property type="term" value="P:regulation of cell shape"/>
    <property type="evidence" value="ECO:0007669"/>
    <property type="project" value="UniProtKB-KW"/>
</dbReference>
<dbReference type="GO" id="GO:0019277">
    <property type="term" value="P:UDP-N-acetylgalactosamine biosynthetic process"/>
    <property type="evidence" value="ECO:0007669"/>
    <property type="project" value="InterPro"/>
</dbReference>
<dbReference type="PANTHER" id="PTHR43783:SF1">
    <property type="entry name" value="UDP-N-ACETYLGLUCOSAMINE 1-CARBOXYVINYLTRANSFERASE"/>
    <property type="match status" value="1"/>
</dbReference>
<dbReference type="InterPro" id="IPR050068">
    <property type="entry name" value="MurA_subfamily"/>
</dbReference>
<dbReference type="GO" id="GO:0008760">
    <property type="term" value="F:UDP-N-acetylglucosamine 1-carboxyvinyltransferase activity"/>
    <property type="evidence" value="ECO:0007669"/>
    <property type="project" value="UniProtKB-UniRule"/>
</dbReference>
<name>A0A1F6AIN6_9BACT</name>
<evidence type="ECO:0000256" key="2">
    <source>
        <dbReference type="ARBA" id="ARBA00004752"/>
    </source>
</evidence>
<accession>A0A1F6AIN6</accession>
<organism evidence="15 16">
    <name type="scientific">Candidatus Gottesmanbacteria bacterium RIFCSPLOWO2_01_FULL_43_11b</name>
    <dbReference type="NCBI Taxonomy" id="1798392"/>
    <lineage>
        <taxon>Bacteria</taxon>
        <taxon>Candidatus Gottesmaniibacteriota</taxon>
    </lineage>
</organism>
<evidence type="ECO:0000256" key="11">
    <source>
        <dbReference type="ARBA" id="ARBA00047527"/>
    </source>
</evidence>
<feature type="binding site" evidence="12">
    <location>
        <position position="93"/>
    </location>
    <ligand>
        <name>UDP-N-acetyl-alpha-D-glucosamine</name>
        <dbReference type="ChEBI" id="CHEBI:57705"/>
    </ligand>
</feature>
<dbReference type="Proteomes" id="UP000178759">
    <property type="component" value="Unassembled WGS sequence"/>
</dbReference>
<evidence type="ECO:0000256" key="5">
    <source>
        <dbReference type="ARBA" id="ARBA00022679"/>
    </source>
</evidence>
<dbReference type="HAMAP" id="MF_00111">
    <property type="entry name" value="MurA"/>
    <property type="match status" value="1"/>
</dbReference>
<reference evidence="15 16" key="1">
    <citation type="journal article" date="2016" name="Nat. Commun.">
        <title>Thousands of microbial genomes shed light on interconnected biogeochemical processes in an aquifer system.</title>
        <authorList>
            <person name="Anantharaman K."/>
            <person name="Brown C.T."/>
            <person name="Hug L.A."/>
            <person name="Sharon I."/>
            <person name="Castelle C.J."/>
            <person name="Probst A.J."/>
            <person name="Thomas B.C."/>
            <person name="Singh A."/>
            <person name="Wilkins M.J."/>
            <person name="Karaoz U."/>
            <person name="Brodie E.L."/>
            <person name="Williams K.H."/>
            <person name="Hubbard S.S."/>
            <person name="Banfield J.F."/>
        </authorList>
    </citation>
    <scope>NUCLEOTIDE SEQUENCE [LARGE SCALE GENOMIC DNA]</scope>
</reference>
<dbReference type="InterPro" id="IPR013792">
    <property type="entry name" value="RNA3'P_cycl/enolpyr_Trfase_a/b"/>
</dbReference>
<gene>
    <name evidence="12" type="primary">murA</name>
    <name evidence="15" type="ORF">A3A79_05245</name>
</gene>
<dbReference type="GO" id="GO:0071555">
    <property type="term" value="P:cell wall organization"/>
    <property type="evidence" value="ECO:0007669"/>
    <property type="project" value="UniProtKB-KW"/>
</dbReference>
<protein>
    <recommendedName>
        <fullName evidence="12">UDP-N-acetylglucosamine 1-carboxyvinyltransferase</fullName>
        <ecNumber evidence="12">2.5.1.7</ecNumber>
    </recommendedName>
    <alternativeName>
        <fullName evidence="12">Enoylpyruvate transferase</fullName>
    </alternativeName>
    <alternativeName>
        <fullName evidence="12">UDP-N-acetylglucosamine enolpyruvyl transferase</fullName>
        <shortName evidence="12">EPT</shortName>
    </alternativeName>
</protein>
<comment type="pathway">
    <text evidence="2 12">Cell wall biogenesis; peptidoglycan biosynthesis.</text>
</comment>
<dbReference type="InterPro" id="IPR036968">
    <property type="entry name" value="Enolpyruvate_Tfrase_sf"/>
</dbReference>
<sequence length="446" mass="48539">MDTFVIKGGKPLHGEVSVGGAKNVALKILIASLLTDAEIVIKNVPHLSDVTALIDVLSELGVRGTFEGHAVKIKNGNVTGEPTVSLDAGARLRTSSMVLGPLLARYGKATVPDPGGCRIGARPIDRHIEGLRAMGADISYNSEDGFFHATAKKLHGATITFPKNTHTGTETIILAAVLAQGQTTIENAAEEVEIDDLILCLNQMGAKITRTKPRTIVIDGVKSLHGVHYTIMPDRNEEVTFAIAAAVTSGNVIVQNSQLNNLSAFLDAFTKAGGTYKKLDGQRTQYTRGDFLKQTDIITNPYPGFMTDWQAPWAVLMTQAKGTSTIHETVFESRFKYVDELRKMGATIDFFNPKIENPQIFYNFNWGDRAPESHQAIRITGPTKLHNAVMVADDIRAGATLVLAALIASGVSYIHGVERIDRGYEKIEERLRKLGAKIKRTERIVP</sequence>
<dbReference type="GO" id="GO:0051301">
    <property type="term" value="P:cell division"/>
    <property type="evidence" value="ECO:0007669"/>
    <property type="project" value="UniProtKB-KW"/>
</dbReference>
<dbReference type="Pfam" id="PF00275">
    <property type="entry name" value="EPSP_synthase"/>
    <property type="match status" value="1"/>
</dbReference>
<evidence type="ECO:0000256" key="8">
    <source>
        <dbReference type="ARBA" id="ARBA00023306"/>
    </source>
</evidence>
<keyword evidence="5 12" id="KW-0808">Transferase</keyword>
<feature type="active site" description="Proton donor" evidence="12">
    <location>
        <position position="117"/>
    </location>
</feature>
<dbReference type="EMBL" id="MFJV01000001">
    <property type="protein sequence ID" value="OGG24561.1"/>
    <property type="molecule type" value="Genomic_DNA"/>
</dbReference>
<feature type="domain" description="Enolpyruvate transferase" evidence="14">
    <location>
        <begin position="7"/>
        <end position="431"/>
    </location>
</feature>
<dbReference type="UniPathway" id="UPA00219"/>
<dbReference type="EC" id="2.5.1.7" evidence="12"/>
<keyword evidence="9 12" id="KW-0961">Cell wall biogenesis/degradation</keyword>
<dbReference type="STRING" id="1798392.A3A79_05245"/>
<dbReference type="AlphaFoldDB" id="A0A1F6AIN6"/>
<evidence type="ECO:0000256" key="6">
    <source>
        <dbReference type="ARBA" id="ARBA00022960"/>
    </source>
</evidence>
<feature type="binding site" evidence="12">
    <location>
        <position position="308"/>
    </location>
    <ligand>
        <name>UDP-N-acetyl-alpha-D-glucosamine</name>
        <dbReference type="ChEBI" id="CHEBI:57705"/>
    </ligand>
</feature>
<evidence type="ECO:0000256" key="9">
    <source>
        <dbReference type="ARBA" id="ARBA00023316"/>
    </source>
</evidence>
<comment type="caution">
    <text evidence="12">Lacks conserved residue(s) required for the propagation of feature annotation.</text>
</comment>
<evidence type="ECO:0000256" key="4">
    <source>
        <dbReference type="ARBA" id="ARBA00022618"/>
    </source>
</evidence>
<dbReference type="InterPro" id="IPR001986">
    <property type="entry name" value="Enolpyruvate_Tfrase_dom"/>
</dbReference>
<keyword evidence="12" id="KW-0670">Pyruvate</keyword>
<feature type="coiled-coil region" evidence="13">
    <location>
        <begin position="417"/>
        <end position="444"/>
    </location>
</feature>
<evidence type="ECO:0000256" key="12">
    <source>
        <dbReference type="HAMAP-Rule" id="MF_00111"/>
    </source>
</evidence>
<evidence type="ECO:0000256" key="7">
    <source>
        <dbReference type="ARBA" id="ARBA00022984"/>
    </source>
</evidence>
<evidence type="ECO:0000259" key="14">
    <source>
        <dbReference type="Pfam" id="PF00275"/>
    </source>
</evidence>
<keyword evidence="6 12" id="KW-0133">Cell shape</keyword>
<dbReference type="GO" id="GO:0009252">
    <property type="term" value="P:peptidoglycan biosynthetic process"/>
    <property type="evidence" value="ECO:0007669"/>
    <property type="project" value="UniProtKB-UniRule"/>
</dbReference>
<evidence type="ECO:0000256" key="10">
    <source>
        <dbReference type="ARBA" id="ARBA00038367"/>
    </source>
</evidence>
<comment type="catalytic activity">
    <reaction evidence="11 12">
        <text>phosphoenolpyruvate + UDP-N-acetyl-alpha-D-glucosamine = UDP-N-acetyl-3-O-(1-carboxyvinyl)-alpha-D-glucosamine + phosphate</text>
        <dbReference type="Rhea" id="RHEA:18681"/>
        <dbReference type="ChEBI" id="CHEBI:43474"/>
        <dbReference type="ChEBI" id="CHEBI:57705"/>
        <dbReference type="ChEBI" id="CHEBI:58702"/>
        <dbReference type="ChEBI" id="CHEBI:68483"/>
        <dbReference type="EC" id="2.5.1.7"/>
    </reaction>
</comment>
<comment type="caution">
    <text evidence="15">The sequence shown here is derived from an EMBL/GenBank/DDBJ whole genome shotgun (WGS) entry which is preliminary data.</text>
</comment>
<feature type="binding site" evidence="12">
    <location>
        <position position="330"/>
    </location>
    <ligand>
        <name>UDP-N-acetyl-alpha-D-glucosamine</name>
        <dbReference type="ChEBI" id="CHEBI:57705"/>
    </ligand>
</feature>
<keyword evidence="13" id="KW-0175">Coiled coil</keyword>
<dbReference type="NCBIfam" id="TIGR01072">
    <property type="entry name" value="murA"/>
    <property type="match status" value="1"/>
</dbReference>
<dbReference type="CDD" id="cd01555">
    <property type="entry name" value="UdpNAET"/>
    <property type="match status" value="1"/>
</dbReference>
<dbReference type="InterPro" id="IPR005750">
    <property type="entry name" value="UDP_GlcNAc_COvinyl_MurA"/>
</dbReference>
<proteinExistence type="inferred from homology"/>
<keyword evidence="8 12" id="KW-0131">Cell cycle</keyword>
<dbReference type="Gene3D" id="3.65.10.10">
    <property type="entry name" value="Enolpyruvate transferase domain"/>
    <property type="match status" value="2"/>
</dbReference>
<comment type="subcellular location">
    <subcellularLocation>
        <location evidence="1 12">Cytoplasm</location>
    </subcellularLocation>
</comment>
<dbReference type="GO" id="GO:0005737">
    <property type="term" value="C:cytoplasm"/>
    <property type="evidence" value="ECO:0007669"/>
    <property type="project" value="UniProtKB-SubCell"/>
</dbReference>
<dbReference type="SUPFAM" id="SSF55205">
    <property type="entry name" value="EPT/RTPC-like"/>
    <property type="match status" value="1"/>
</dbReference>
<dbReference type="NCBIfam" id="NF006873">
    <property type="entry name" value="PRK09369.1"/>
    <property type="match status" value="1"/>
</dbReference>
<keyword evidence="3 12" id="KW-0963">Cytoplasm</keyword>
<evidence type="ECO:0000313" key="16">
    <source>
        <dbReference type="Proteomes" id="UP000178759"/>
    </source>
</evidence>
<evidence type="ECO:0000256" key="3">
    <source>
        <dbReference type="ARBA" id="ARBA00022490"/>
    </source>
</evidence>
<evidence type="ECO:0000256" key="1">
    <source>
        <dbReference type="ARBA" id="ARBA00004496"/>
    </source>
</evidence>
<dbReference type="PANTHER" id="PTHR43783">
    <property type="entry name" value="UDP-N-ACETYLGLUCOSAMINE 1-CARBOXYVINYLTRANSFERASE"/>
    <property type="match status" value="1"/>
</dbReference>
<evidence type="ECO:0000313" key="15">
    <source>
        <dbReference type="EMBL" id="OGG24561.1"/>
    </source>
</evidence>
<feature type="modified residue" description="2-(S-cysteinyl)pyruvic acid O-phosphothioketal" evidence="12">
    <location>
        <position position="117"/>
    </location>
</feature>
<comment type="function">
    <text evidence="12">Cell wall formation. Adds enolpyruvyl to UDP-N-acetylglucosamine.</text>
</comment>
<comment type="similarity">
    <text evidence="10 12">Belongs to the EPSP synthase family. MurA subfamily.</text>
</comment>
<keyword evidence="4 12" id="KW-0132">Cell division</keyword>